<feature type="chain" id="PRO_5027039912" description="Lipoprotein" evidence="2">
    <location>
        <begin position="27"/>
        <end position="51"/>
    </location>
</feature>
<name>A0A6M8HL10_9PROT</name>
<protein>
    <recommendedName>
        <fullName evidence="5">Lipoprotein</fullName>
    </recommendedName>
</protein>
<dbReference type="AlphaFoldDB" id="A0A6M8HL10"/>
<evidence type="ECO:0000256" key="1">
    <source>
        <dbReference type="SAM" id="MobiDB-lite"/>
    </source>
</evidence>
<organism evidence="3 4">
    <name type="scientific">Lichenicola cladoniae</name>
    <dbReference type="NCBI Taxonomy" id="1484109"/>
    <lineage>
        <taxon>Bacteria</taxon>
        <taxon>Pseudomonadati</taxon>
        <taxon>Pseudomonadota</taxon>
        <taxon>Alphaproteobacteria</taxon>
        <taxon>Acetobacterales</taxon>
        <taxon>Acetobacteraceae</taxon>
        <taxon>Lichenicola</taxon>
    </lineage>
</organism>
<dbReference type="PROSITE" id="PS51257">
    <property type="entry name" value="PROKAR_LIPOPROTEIN"/>
    <property type="match status" value="1"/>
</dbReference>
<evidence type="ECO:0000256" key="2">
    <source>
        <dbReference type="SAM" id="SignalP"/>
    </source>
</evidence>
<keyword evidence="4" id="KW-1185">Reference proteome</keyword>
<dbReference type="KEGG" id="lck:HN018_14215"/>
<feature type="region of interest" description="Disordered" evidence="1">
    <location>
        <begin position="28"/>
        <end position="51"/>
    </location>
</feature>
<sequence>MKISPAARTKLVALVVCLAMGTGLSACGKKGSPEAPGPSNHITYPRVYPTQ</sequence>
<accession>A0A6M8HL10</accession>
<evidence type="ECO:0000313" key="4">
    <source>
        <dbReference type="Proteomes" id="UP000500767"/>
    </source>
</evidence>
<reference evidence="3 4" key="1">
    <citation type="journal article" date="2014" name="World J. Microbiol. Biotechnol.">
        <title>Biodiversity and physiological characteristics of Antarctic and Arctic lichens-associated bacteria.</title>
        <authorList>
            <person name="Lee Y.M."/>
            <person name="Kim E.H."/>
            <person name="Lee H.K."/>
            <person name="Hong S.G."/>
        </authorList>
    </citation>
    <scope>NUCLEOTIDE SEQUENCE [LARGE SCALE GENOMIC DNA]</scope>
    <source>
        <strain evidence="3 4">PAMC 26569</strain>
    </source>
</reference>
<evidence type="ECO:0008006" key="5">
    <source>
        <dbReference type="Google" id="ProtNLM"/>
    </source>
</evidence>
<dbReference type="RefSeq" id="WP_171832866.1">
    <property type="nucleotide sequence ID" value="NZ_CP053708.1"/>
</dbReference>
<gene>
    <name evidence="3" type="ORF">HN018_14215</name>
</gene>
<feature type="signal peptide" evidence="2">
    <location>
        <begin position="1"/>
        <end position="26"/>
    </location>
</feature>
<proteinExistence type="predicted"/>
<dbReference type="Proteomes" id="UP000500767">
    <property type="component" value="Chromosome"/>
</dbReference>
<keyword evidence="2" id="KW-0732">Signal</keyword>
<evidence type="ECO:0000313" key="3">
    <source>
        <dbReference type="EMBL" id="QKE88645.1"/>
    </source>
</evidence>
<dbReference type="EMBL" id="CP053708">
    <property type="protein sequence ID" value="QKE88645.1"/>
    <property type="molecule type" value="Genomic_DNA"/>
</dbReference>